<evidence type="ECO:0000259" key="10">
    <source>
        <dbReference type="PROSITE" id="PS50011"/>
    </source>
</evidence>
<keyword evidence="4" id="KW-0547">Nucleotide-binding</keyword>
<dbReference type="GO" id="GO:0004674">
    <property type="term" value="F:protein serine/threonine kinase activity"/>
    <property type="evidence" value="ECO:0007669"/>
    <property type="project" value="UniProtKB-KW"/>
</dbReference>
<dbReference type="InterPro" id="IPR051334">
    <property type="entry name" value="SRPK"/>
</dbReference>
<keyword evidence="12" id="KW-1185">Reference proteome</keyword>
<protein>
    <recommendedName>
        <fullName evidence="1">non-specific serine/threonine protein kinase</fullName>
        <ecNumber evidence="1">2.7.11.1</ecNumber>
    </recommendedName>
</protein>
<proteinExistence type="predicted"/>
<feature type="region of interest" description="Disordered" evidence="9">
    <location>
        <begin position="189"/>
        <end position="212"/>
    </location>
</feature>
<keyword evidence="2" id="KW-0723">Serine/threonine-protein kinase</keyword>
<evidence type="ECO:0000256" key="6">
    <source>
        <dbReference type="ARBA" id="ARBA00022840"/>
    </source>
</evidence>
<dbReference type="GO" id="GO:0000245">
    <property type="term" value="P:spliceosomal complex assembly"/>
    <property type="evidence" value="ECO:0007669"/>
    <property type="project" value="TreeGrafter"/>
</dbReference>
<evidence type="ECO:0000256" key="8">
    <source>
        <dbReference type="ARBA" id="ARBA00048679"/>
    </source>
</evidence>
<dbReference type="Ensembl" id="ENSPPAT00000047153.1">
    <property type="protein sequence ID" value="ENSPPAP00000024328.1"/>
    <property type="gene ID" value="ENSPPAG00000035311.1"/>
</dbReference>
<organism evidence="11 12">
    <name type="scientific">Pan paniscus</name>
    <name type="common">Pygmy chimpanzee</name>
    <name type="synonym">Bonobo</name>
    <dbReference type="NCBI Taxonomy" id="9597"/>
    <lineage>
        <taxon>Eukaryota</taxon>
        <taxon>Metazoa</taxon>
        <taxon>Chordata</taxon>
        <taxon>Craniata</taxon>
        <taxon>Vertebrata</taxon>
        <taxon>Euteleostomi</taxon>
        <taxon>Mammalia</taxon>
        <taxon>Eutheria</taxon>
        <taxon>Euarchontoglires</taxon>
        <taxon>Primates</taxon>
        <taxon>Haplorrhini</taxon>
        <taxon>Catarrhini</taxon>
        <taxon>Hominidae</taxon>
        <taxon>Pan</taxon>
    </lineage>
</organism>
<feature type="region of interest" description="Disordered" evidence="9">
    <location>
        <begin position="122"/>
        <end position="162"/>
    </location>
</feature>
<dbReference type="PROSITE" id="PS50011">
    <property type="entry name" value="PROTEIN_KINASE_DOM"/>
    <property type="match status" value="1"/>
</dbReference>
<evidence type="ECO:0000256" key="7">
    <source>
        <dbReference type="ARBA" id="ARBA00047899"/>
    </source>
</evidence>
<feature type="compositionally biased region" description="Polar residues" evidence="9">
    <location>
        <begin position="190"/>
        <end position="199"/>
    </location>
</feature>
<dbReference type="EMBL" id="AJFE02111120">
    <property type="status" value="NOT_ANNOTATED_CDS"/>
    <property type="molecule type" value="Genomic_DNA"/>
</dbReference>
<name>A0A2R9B414_PANPA</name>
<evidence type="ECO:0000256" key="2">
    <source>
        <dbReference type="ARBA" id="ARBA00022527"/>
    </source>
</evidence>
<dbReference type="STRING" id="9597.ENSPPAP00000024328"/>
<comment type="catalytic activity">
    <reaction evidence="8">
        <text>L-seryl-[protein] + ATP = O-phospho-L-seryl-[protein] + ADP + H(+)</text>
        <dbReference type="Rhea" id="RHEA:17989"/>
        <dbReference type="Rhea" id="RHEA-COMP:9863"/>
        <dbReference type="Rhea" id="RHEA-COMP:11604"/>
        <dbReference type="ChEBI" id="CHEBI:15378"/>
        <dbReference type="ChEBI" id="CHEBI:29999"/>
        <dbReference type="ChEBI" id="CHEBI:30616"/>
        <dbReference type="ChEBI" id="CHEBI:83421"/>
        <dbReference type="ChEBI" id="CHEBI:456216"/>
        <dbReference type="EC" id="2.7.11.1"/>
    </reaction>
</comment>
<sequence>IFVAMKVVKSAQRDTDTALDEIKLLKCVRESYASDPNKDMVIQLVDFKISGMNGIHVCMVLGVLGHHLLNWIIKSNYQGLPFLQGLEYLYSKTKITHTDIKPQNILMCMDAAYVRRTAAETTEGQKAGIPPPSGSAVSTAPQQKPIGKISKNKKKKLKNKQKRQAELLEKRLQEIEELEQEAERKIIEENITSAAPSNEQDGEYPFLNLRDI</sequence>
<dbReference type="PANTHER" id="PTHR47634:SF6">
    <property type="entry name" value="SRSF PROTEIN KINASE 2"/>
    <property type="match status" value="1"/>
</dbReference>
<dbReference type="Gene3D" id="1.10.510.10">
    <property type="entry name" value="Transferase(Phosphotransferase) domain 1"/>
    <property type="match status" value="1"/>
</dbReference>
<dbReference type="Proteomes" id="UP000240080">
    <property type="component" value="Chromosome 8"/>
</dbReference>
<dbReference type="InterPro" id="IPR008271">
    <property type="entry name" value="Ser/Thr_kinase_AS"/>
</dbReference>
<dbReference type="PROSITE" id="PS00108">
    <property type="entry name" value="PROTEIN_KINASE_ST"/>
    <property type="match status" value="1"/>
</dbReference>
<dbReference type="GO" id="GO:0005524">
    <property type="term" value="F:ATP binding"/>
    <property type="evidence" value="ECO:0007669"/>
    <property type="project" value="UniProtKB-KW"/>
</dbReference>
<keyword evidence="3" id="KW-0808">Transferase</keyword>
<dbReference type="GeneTree" id="ENSGT00940000154795"/>
<evidence type="ECO:0000256" key="3">
    <source>
        <dbReference type="ARBA" id="ARBA00022679"/>
    </source>
</evidence>
<evidence type="ECO:0000256" key="4">
    <source>
        <dbReference type="ARBA" id="ARBA00022741"/>
    </source>
</evidence>
<evidence type="ECO:0000256" key="5">
    <source>
        <dbReference type="ARBA" id="ARBA00022777"/>
    </source>
</evidence>
<dbReference type="InterPro" id="IPR000719">
    <property type="entry name" value="Prot_kinase_dom"/>
</dbReference>
<comment type="catalytic activity">
    <reaction evidence="7">
        <text>L-threonyl-[protein] + ATP = O-phospho-L-threonyl-[protein] + ADP + H(+)</text>
        <dbReference type="Rhea" id="RHEA:46608"/>
        <dbReference type="Rhea" id="RHEA-COMP:11060"/>
        <dbReference type="Rhea" id="RHEA-COMP:11605"/>
        <dbReference type="ChEBI" id="CHEBI:15378"/>
        <dbReference type="ChEBI" id="CHEBI:30013"/>
        <dbReference type="ChEBI" id="CHEBI:30616"/>
        <dbReference type="ChEBI" id="CHEBI:61977"/>
        <dbReference type="ChEBI" id="CHEBI:456216"/>
        <dbReference type="EC" id="2.7.11.1"/>
    </reaction>
</comment>
<evidence type="ECO:0000256" key="1">
    <source>
        <dbReference type="ARBA" id="ARBA00012513"/>
    </source>
</evidence>
<dbReference type="GO" id="GO:0050684">
    <property type="term" value="P:regulation of mRNA processing"/>
    <property type="evidence" value="ECO:0007669"/>
    <property type="project" value="TreeGrafter"/>
</dbReference>
<dbReference type="GO" id="GO:0035556">
    <property type="term" value="P:intracellular signal transduction"/>
    <property type="evidence" value="ECO:0007669"/>
    <property type="project" value="TreeGrafter"/>
</dbReference>
<dbReference type="FunFam" id="1.10.510.10:FF:000275">
    <property type="entry name" value="SRSF protein kinase 2 isoform X3"/>
    <property type="match status" value="1"/>
</dbReference>
<dbReference type="Gene3D" id="3.30.200.20">
    <property type="entry name" value="Phosphorylase Kinase, domain 1"/>
    <property type="match status" value="1"/>
</dbReference>
<dbReference type="SUPFAM" id="SSF56112">
    <property type="entry name" value="Protein kinase-like (PK-like)"/>
    <property type="match status" value="1"/>
</dbReference>
<reference evidence="11" key="2">
    <citation type="submission" date="2025-08" db="UniProtKB">
        <authorList>
            <consortium name="Ensembl"/>
        </authorList>
    </citation>
    <scope>IDENTIFICATION</scope>
</reference>
<dbReference type="GO" id="GO:0005737">
    <property type="term" value="C:cytoplasm"/>
    <property type="evidence" value="ECO:0007669"/>
    <property type="project" value="TreeGrafter"/>
</dbReference>
<dbReference type="EC" id="2.7.11.1" evidence="1"/>
<feature type="compositionally biased region" description="Basic residues" evidence="9">
    <location>
        <begin position="150"/>
        <end position="162"/>
    </location>
</feature>
<dbReference type="PANTHER" id="PTHR47634">
    <property type="entry name" value="PROTEIN KINASE DOMAIN-CONTAINING PROTEIN-RELATED"/>
    <property type="match status" value="1"/>
</dbReference>
<dbReference type="Bgee" id="ENSPPAG00000035311">
    <property type="expression patterns" value="Expressed in testis"/>
</dbReference>
<keyword evidence="5" id="KW-0418">Kinase</keyword>
<evidence type="ECO:0000256" key="9">
    <source>
        <dbReference type="SAM" id="MobiDB-lite"/>
    </source>
</evidence>
<evidence type="ECO:0000313" key="12">
    <source>
        <dbReference type="Proteomes" id="UP000240080"/>
    </source>
</evidence>
<accession>A0A2R9B414</accession>
<feature type="domain" description="Protein kinase" evidence="10">
    <location>
        <begin position="1"/>
        <end position="212"/>
    </location>
</feature>
<dbReference type="InterPro" id="IPR011009">
    <property type="entry name" value="Kinase-like_dom_sf"/>
</dbReference>
<reference evidence="11" key="3">
    <citation type="submission" date="2025-09" db="UniProtKB">
        <authorList>
            <consortium name="Ensembl"/>
        </authorList>
    </citation>
    <scope>IDENTIFICATION</scope>
</reference>
<reference evidence="11 12" key="1">
    <citation type="journal article" date="2012" name="Nature">
        <title>The bonobo genome compared with the chimpanzee and human genomes.</title>
        <authorList>
            <person name="Prufer K."/>
            <person name="Munch K."/>
            <person name="Hellmann I."/>
            <person name="Akagi K."/>
            <person name="Miller J.R."/>
            <person name="Walenz B."/>
            <person name="Koren S."/>
            <person name="Sutton G."/>
            <person name="Kodira C."/>
            <person name="Winer R."/>
            <person name="Knight J.R."/>
            <person name="Mullikin J.C."/>
            <person name="Meader S.J."/>
            <person name="Ponting C.P."/>
            <person name="Lunter G."/>
            <person name="Higashino S."/>
            <person name="Hobolth A."/>
            <person name="Dutheil J."/>
            <person name="Karakoc E."/>
            <person name="Alkan C."/>
            <person name="Sajjadian S."/>
            <person name="Catacchio C.R."/>
            <person name="Ventura M."/>
            <person name="Marques-Bonet T."/>
            <person name="Eichler E.E."/>
            <person name="Andre C."/>
            <person name="Atencia R."/>
            <person name="Mugisha L."/>
            <person name="Junhold J."/>
            <person name="Patterson N."/>
            <person name="Siebauer M."/>
            <person name="Good J.M."/>
            <person name="Fischer A."/>
            <person name="Ptak S.E."/>
            <person name="Lachmann M."/>
            <person name="Symer D.E."/>
            <person name="Mailund T."/>
            <person name="Schierup M.H."/>
            <person name="Andres A.M."/>
            <person name="Kelso J."/>
            <person name="Paabo S."/>
        </authorList>
    </citation>
    <scope>NUCLEOTIDE SEQUENCE [LARGE SCALE GENOMIC DNA]</scope>
</reference>
<dbReference type="GO" id="GO:0005634">
    <property type="term" value="C:nucleus"/>
    <property type="evidence" value="ECO:0007669"/>
    <property type="project" value="TreeGrafter"/>
</dbReference>
<dbReference type="AlphaFoldDB" id="A0A2R9B414"/>
<keyword evidence="6" id="KW-0067">ATP-binding</keyword>
<evidence type="ECO:0000313" key="11">
    <source>
        <dbReference type="Ensembl" id="ENSPPAP00000024328.1"/>
    </source>
</evidence>